<dbReference type="InterPro" id="IPR029058">
    <property type="entry name" value="AB_hydrolase_fold"/>
</dbReference>
<evidence type="ECO:0000313" key="3">
    <source>
        <dbReference type="EMBL" id="GAA4832604.1"/>
    </source>
</evidence>
<accession>A0ABP9D7H1</accession>
<evidence type="ECO:0000259" key="1">
    <source>
        <dbReference type="Pfam" id="PF00326"/>
    </source>
</evidence>
<dbReference type="Gene3D" id="3.40.50.1820">
    <property type="entry name" value="alpha/beta hydrolase"/>
    <property type="match status" value="1"/>
</dbReference>
<dbReference type="Pfam" id="PF00930">
    <property type="entry name" value="DPPIV_N"/>
    <property type="match status" value="1"/>
</dbReference>
<dbReference type="InterPro" id="IPR001375">
    <property type="entry name" value="Peptidase_S9_cat"/>
</dbReference>
<reference evidence="4" key="1">
    <citation type="journal article" date="2019" name="Int. J. Syst. Evol. Microbiol.">
        <title>The Global Catalogue of Microorganisms (GCM) 10K type strain sequencing project: providing services to taxonomists for standard genome sequencing and annotation.</title>
        <authorList>
            <consortium name="The Broad Institute Genomics Platform"/>
            <consortium name="The Broad Institute Genome Sequencing Center for Infectious Disease"/>
            <person name="Wu L."/>
            <person name="Ma J."/>
        </authorList>
    </citation>
    <scope>NUCLEOTIDE SEQUENCE [LARGE SCALE GENOMIC DNA]</scope>
    <source>
        <strain evidence="4">JCM 18326</strain>
    </source>
</reference>
<evidence type="ECO:0000313" key="4">
    <source>
        <dbReference type="Proteomes" id="UP001500298"/>
    </source>
</evidence>
<dbReference type="PANTHER" id="PTHR11731">
    <property type="entry name" value="PROTEASE FAMILY S9B,C DIPEPTIDYL-PEPTIDASE IV-RELATED"/>
    <property type="match status" value="1"/>
</dbReference>
<gene>
    <name evidence="3" type="ORF">GCM10023331_17260</name>
</gene>
<dbReference type="Pfam" id="PF00326">
    <property type="entry name" value="Peptidase_S9"/>
    <property type="match status" value="1"/>
</dbReference>
<sequence length="710" mass="81526">MQGGDRYTLWEKGTEGYDLIQYHTEKQTSKVLIEAKELIPQGEEKPLRIEQYSWSADERKVLLFTNSKRVWRSNTKGDYYVFDLDSRRLKQLGKALPSSSLMFAKFSPDNSQVAYVSDFNLYVEDYRNGEIRQLTTDGTSKVINGTFDWAYEEELACRDGFRWSPDGKKIAFWQIDASNTKTFYMINNTDSIYASLIPLQYPKVGEAPSAAKVGTVTVESAEIQWVDLPGDPSQHYLPRMQWHENDLLITQLNRKQNTLKLWRKKEGAQPTLLYTEKDQAWVDVIHTDLTASWVVDDMPVVDKGQAVLKTNETDGWRHLYKINLNDGAQTLFSPGEYDLARMYTMDQKQKYMYVNASPKNNTQRYLYRLSLDGKGTLKRMTPAAYEGVNVYNVSPNGKYAVHTHTSANSPATIQLIRTKDHRSIANLVDNNELKEKLIALKMPKATFFKVTTEEGIEMDGRIVKPVDFDPNKKYPVLFYVYGEPWGQTAVDDWSMRSLWERMLVQKGYIAITMDNRGTPTLKGREWRKSIYRKVGILNARDQAMAAKEVLKWDFIDEDRVAVWGWSGGGSMTLNLMFQYPEIYKTGMSIAPVANQLTYDNIYQERYMGLPSENKEDFIAGSPVTHAKGLQGNLLLVHGTGDDNVHYQNAEMVINELIKHNKQFQMMAYPNRSHGIWEGANTSRHLFTLLTQYLENHVKAGGVERPEAMKN</sequence>
<evidence type="ECO:0000259" key="2">
    <source>
        <dbReference type="Pfam" id="PF00930"/>
    </source>
</evidence>
<proteinExistence type="predicted"/>
<comment type="caution">
    <text evidence="3">The sequence shown here is derived from an EMBL/GenBank/DDBJ whole genome shotgun (WGS) entry which is preliminary data.</text>
</comment>
<protein>
    <submittedName>
        <fullName evidence="3">S9 family peptidase</fullName>
    </submittedName>
</protein>
<dbReference type="InterPro" id="IPR050278">
    <property type="entry name" value="Serine_Prot_S9B/DPPIV"/>
</dbReference>
<dbReference type="PANTHER" id="PTHR11731:SF193">
    <property type="entry name" value="DIPEPTIDYL PEPTIDASE 9"/>
    <property type="match status" value="1"/>
</dbReference>
<dbReference type="EMBL" id="BAABJX010000026">
    <property type="protein sequence ID" value="GAA4832604.1"/>
    <property type="molecule type" value="Genomic_DNA"/>
</dbReference>
<name>A0ABP9D7H1_9BACT</name>
<dbReference type="SUPFAM" id="SSF53474">
    <property type="entry name" value="alpha/beta-Hydrolases"/>
    <property type="match status" value="1"/>
</dbReference>
<dbReference type="Gene3D" id="2.140.10.30">
    <property type="entry name" value="Dipeptidylpeptidase IV, N-terminal domain"/>
    <property type="match status" value="1"/>
</dbReference>
<keyword evidence="4" id="KW-1185">Reference proteome</keyword>
<dbReference type="InterPro" id="IPR002469">
    <property type="entry name" value="Peptidase_S9B_N"/>
</dbReference>
<dbReference type="SUPFAM" id="SSF82171">
    <property type="entry name" value="DPP6 N-terminal domain-like"/>
    <property type="match status" value="1"/>
</dbReference>
<dbReference type="Proteomes" id="UP001500298">
    <property type="component" value="Unassembled WGS sequence"/>
</dbReference>
<feature type="domain" description="Dipeptidylpeptidase IV N-terminal" evidence="2">
    <location>
        <begin position="55"/>
        <end position="410"/>
    </location>
</feature>
<feature type="domain" description="Peptidase S9 prolyl oligopeptidase catalytic" evidence="1">
    <location>
        <begin position="499"/>
        <end position="698"/>
    </location>
</feature>
<organism evidence="3 4">
    <name type="scientific">Algivirga pacifica</name>
    <dbReference type="NCBI Taxonomy" id="1162670"/>
    <lineage>
        <taxon>Bacteria</taxon>
        <taxon>Pseudomonadati</taxon>
        <taxon>Bacteroidota</taxon>
        <taxon>Cytophagia</taxon>
        <taxon>Cytophagales</taxon>
        <taxon>Flammeovirgaceae</taxon>
        <taxon>Algivirga</taxon>
    </lineage>
</organism>